<keyword evidence="5" id="KW-1185">Reference proteome</keyword>
<comment type="function">
    <text evidence="2">Catalyzes the hydrolysis of the gamma-glutamyl amide bond of hercynyl-gamma-L-glutamyl-L-cysteine sulfoxide to produce hercynylcysteine sulfoxide, a step in the biosynthesis pathway of ergothioneine.</text>
</comment>
<keyword evidence="1 2" id="KW-0315">Glutamine amidotransferase</keyword>
<comment type="catalytic activity">
    <reaction evidence="2">
        <text>gamma-L-glutamyl-hercynylcysteine S-oxide + H2O = S-(hercyn-2-yl)-L-cysteine S-oxide + L-glutamate</text>
        <dbReference type="Rhea" id="RHEA:42684"/>
        <dbReference type="ChEBI" id="CHEBI:15377"/>
        <dbReference type="ChEBI" id="CHEBI:29985"/>
        <dbReference type="ChEBI" id="CHEBI:82703"/>
        <dbReference type="ChEBI" id="CHEBI:82706"/>
        <dbReference type="EC" id="3.5.1.118"/>
    </reaction>
</comment>
<dbReference type="EMBL" id="BAABFB010000007">
    <property type="protein sequence ID" value="GAA4471219.1"/>
    <property type="molecule type" value="Genomic_DNA"/>
</dbReference>
<dbReference type="InterPro" id="IPR017808">
    <property type="entry name" value="EgtC"/>
</dbReference>
<sequence length="256" mass="27118">MCRHLAYLGPSRTVSEVLTGGTHSVFRQSWAPRDMRGGGTINADGFGVAWWPGEGDGADAVGYHDERPIWSDPAVTGVLTQVRSTAVVAAVRSATEGMPLGRDACAPFVDGRWAFSHNGRIDGWPDSVAGLAEWLPAVELLRMPALTDSALLWTLVRRRLGASTPGEALRAVVGEAIAAAPRSRLNLLLGDGTGVWATAVDHSLAVRVDDVSALVASEPVDDRDGWLAVPDGHAVEAWPGHLEITELPVSYGEESS</sequence>
<evidence type="ECO:0000256" key="1">
    <source>
        <dbReference type="ARBA" id="ARBA00022962"/>
    </source>
</evidence>
<dbReference type="NCBIfam" id="TIGR03442">
    <property type="entry name" value="ergothioneine biosynthesis protein EgtC"/>
    <property type="match status" value="1"/>
</dbReference>
<dbReference type="Pfam" id="PF13230">
    <property type="entry name" value="GATase_4"/>
    <property type="match status" value="1"/>
</dbReference>
<feature type="domain" description="Glutamine amidotransferase type-2" evidence="3">
    <location>
        <begin position="2"/>
        <end position="256"/>
    </location>
</feature>
<dbReference type="PANTHER" id="PTHR43187">
    <property type="entry name" value="GLUTAMINE AMIDOTRANSFERASE DUG3-RELATED"/>
    <property type="match status" value="1"/>
</dbReference>
<proteinExistence type="inferred from homology"/>
<name>A0ABP8NTK6_9NOCA</name>
<dbReference type="EC" id="3.5.1.118" evidence="2"/>
<dbReference type="PANTHER" id="PTHR43187:SF2">
    <property type="entry name" value="GAMMA-GLUTAMYL-HERCYNYLCYSTEINE SULFOXIDE HYDROLASE"/>
    <property type="match status" value="1"/>
</dbReference>
<dbReference type="InterPro" id="IPR052373">
    <property type="entry name" value="Gamma-glu_amide_hydrolase"/>
</dbReference>
<dbReference type="InterPro" id="IPR026869">
    <property type="entry name" value="EgtC-like"/>
</dbReference>
<evidence type="ECO:0000313" key="4">
    <source>
        <dbReference type="EMBL" id="GAA4471219.1"/>
    </source>
</evidence>
<evidence type="ECO:0000313" key="5">
    <source>
        <dbReference type="Proteomes" id="UP001501183"/>
    </source>
</evidence>
<dbReference type="SUPFAM" id="SSF56235">
    <property type="entry name" value="N-terminal nucleophile aminohydrolases (Ntn hydrolases)"/>
    <property type="match status" value="1"/>
</dbReference>
<comment type="pathway">
    <text evidence="2">Amino-acid biosynthesis; ergothioneine biosynthesis.</text>
</comment>
<evidence type="ECO:0000256" key="2">
    <source>
        <dbReference type="HAMAP-Rule" id="MF_02036"/>
    </source>
</evidence>
<evidence type="ECO:0000259" key="3">
    <source>
        <dbReference type="PROSITE" id="PS51278"/>
    </source>
</evidence>
<dbReference type="PROSITE" id="PS51278">
    <property type="entry name" value="GATASE_TYPE_2"/>
    <property type="match status" value="1"/>
</dbReference>
<keyword evidence="2" id="KW-0378">Hydrolase</keyword>
<dbReference type="InterPro" id="IPR029055">
    <property type="entry name" value="Ntn_hydrolases_N"/>
</dbReference>
<dbReference type="Proteomes" id="UP001501183">
    <property type="component" value="Unassembled WGS sequence"/>
</dbReference>
<comment type="caution">
    <text evidence="4">The sequence shown here is derived from an EMBL/GenBank/DDBJ whole genome shotgun (WGS) entry which is preliminary data.</text>
</comment>
<dbReference type="RefSeq" id="WP_345341066.1">
    <property type="nucleotide sequence ID" value="NZ_BAABFB010000007.1"/>
</dbReference>
<protein>
    <recommendedName>
        <fullName evidence="2">Gamma-glutamyl-hercynylcysteine sulfoxide hydrolase</fullName>
        <ecNumber evidence="2">3.5.1.118</ecNumber>
    </recommendedName>
    <alternativeName>
        <fullName evidence="2">Gamma-glutamyl hercynylcysteine S-oxide hydrolase</fullName>
    </alternativeName>
</protein>
<gene>
    <name evidence="2 4" type="primary">egtC</name>
    <name evidence="4" type="ORF">GCM10023094_01550</name>
</gene>
<accession>A0ABP8NTK6</accession>
<dbReference type="InterPro" id="IPR017932">
    <property type="entry name" value="GATase_2_dom"/>
</dbReference>
<dbReference type="CDD" id="cd01908">
    <property type="entry name" value="YafJ"/>
    <property type="match status" value="1"/>
</dbReference>
<dbReference type="InterPro" id="IPR032889">
    <property type="entry name" value="EgtC_Actinobacteria"/>
</dbReference>
<reference evidence="5" key="1">
    <citation type="journal article" date="2019" name="Int. J. Syst. Evol. Microbiol.">
        <title>The Global Catalogue of Microorganisms (GCM) 10K type strain sequencing project: providing services to taxonomists for standard genome sequencing and annotation.</title>
        <authorList>
            <consortium name="The Broad Institute Genomics Platform"/>
            <consortium name="The Broad Institute Genome Sequencing Center for Infectious Disease"/>
            <person name="Wu L."/>
            <person name="Ma J."/>
        </authorList>
    </citation>
    <scope>NUCLEOTIDE SEQUENCE [LARGE SCALE GENOMIC DNA]</scope>
    <source>
        <strain evidence="5">JCM 32206</strain>
    </source>
</reference>
<organism evidence="4 5">
    <name type="scientific">Rhodococcus olei</name>
    <dbReference type="NCBI Taxonomy" id="2161675"/>
    <lineage>
        <taxon>Bacteria</taxon>
        <taxon>Bacillati</taxon>
        <taxon>Actinomycetota</taxon>
        <taxon>Actinomycetes</taxon>
        <taxon>Mycobacteriales</taxon>
        <taxon>Nocardiaceae</taxon>
        <taxon>Rhodococcus</taxon>
    </lineage>
</organism>
<dbReference type="HAMAP" id="MF_02036">
    <property type="entry name" value="EgtC"/>
    <property type="match status" value="1"/>
</dbReference>
<dbReference type="Gene3D" id="3.60.20.10">
    <property type="entry name" value="Glutamine Phosphoribosylpyrophosphate, subunit 1, domain 1"/>
    <property type="match status" value="1"/>
</dbReference>